<gene>
    <name evidence="7" type="ORF">A0J61_06340</name>
</gene>
<feature type="transmembrane region" description="Helical" evidence="6">
    <location>
        <begin position="108"/>
        <end position="131"/>
    </location>
</feature>
<keyword evidence="3 6" id="KW-0812">Transmembrane</keyword>
<dbReference type="PANTHER" id="PTHR12841">
    <property type="entry name" value="PROTEIN UNC-50 HOMOLOG"/>
    <property type="match status" value="1"/>
</dbReference>
<organism evidence="7 8">
    <name type="scientific">Choanephora cucurbitarum</name>
    <dbReference type="NCBI Taxonomy" id="101091"/>
    <lineage>
        <taxon>Eukaryota</taxon>
        <taxon>Fungi</taxon>
        <taxon>Fungi incertae sedis</taxon>
        <taxon>Mucoromycota</taxon>
        <taxon>Mucoromycotina</taxon>
        <taxon>Mucoromycetes</taxon>
        <taxon>Mucorales</taxon>
        <taxon>Mucorineae</taxon>
        <taxon>Choanephoraceae</taxon>
        <taxon>Choanephoroideae</taxon>
        <taxon>Choanephora</taxon>
    </lineage>
</organism>
<keyword evidence="4 6" id="KW-1133">Transmembrane helix</keyword>
<dbReference type="PANTHER" id="PTHR12841:SF6">
    <property type="entry name" value="PROTEIN UNC-50 HOMOLOG"/>
    <property type="match status" value="1"/>
</dbReference>
<evidence type="ECO:0000256" key="2">
    <source>
        <dbReference type="ARBA" id="ARBA00006293"/>
    </source>
</evidence>
<evidence type="ECO:0000256" key="5">
    <source>
        <dbReference type="ARBA" id="ARBA00023136"/>
    </source>
</evidence>
<dbReference type="Proteomes" id="UP000093000">
    <property type="component" value="Unassembled WGS sequence"/>
</dbReference>
<protein>
    <submittedName>
        <fullName evidence="7">Protein unc-50</fullName>
    </submittedName>
</protein>
<evidence type="ECO:0000313" key="7">
    <source>
        <dbReference type="EMBL" id="OBZ85611.1"/>
    </source>
</evidence>
<evidence type="ECO:0000256" key="1">
    <source>
        <dbReference type="ARBA" id="ARBA00004141"/>
    </source>
</evidence>
<keyword evidence="8" id="KW-1185">Reference proteome</keyword>
<comment type="caution">
    <text evidence="7">The sequence shown here is derived from an EMBL/GenBank/DDBJ whole genome shotgun (WGS) entry which is preliminary data.</text>
</comment>
<feature type="transmembrane region" description="Helical" evidence="6">
    <location>
        <begin position="78"/>
        <end position="96"/>
    </location>
</feature>
<evidence type="ECO:0000256" key="3">
    <source>
        <dbReference type="ARBA" id="ARBA00022692"/>
    </source>
</evidence>
<evidence type="ECO:0000256" key="4">
    <source>
        <dbReference type="ARBA" id="ARBA00022989"/>
    </source>
</evidence>
<dbReference type="OrthoDB" id="10027013at2759"/>
<sequence>MASLLPTSYTSTSPSFHYDAHRSRRQGPLLKRLFRFPHMDFELAFWQLGYLLISPRRVYRNIYYHKQTKNQWARDDPAFLVLLVCFLTLSALAWGWTYQLTIGGILQLMVTMVAVDLFLVGFVIATITWFISNHFLTQPIHHYAVAQKVEWAYALDVHWNASLPVLLILNILQLLFLPLLLKNYWASLLIGNIMYGIALIWYLFGTFLGFSGKCPLYHITT</sequence>
<dbReference type="EMBL" id="LUGH01000379">
    <property type="protein sequence ID" value="OBZ85611.1"/>
    <property type="molecule type" value="Genomic_DNA"/>
</dbReference>
<dbReference type="Pfam" id="PF05216">
    <property type="entry name" value="UNC-50"/>
    <property type="match status" value="1"/>
</dbReference>
<proteinExistence type="inferred from homology"/>
<comment type="similarity">
    <text evidence="2">Belongs to the unc-50 family.</text>
</comment>
<keyword evidence="5 6" id="KW-0472">Membrane</keyword>
<dbReference type="InterPro" id="IPR007881">
    <property type="entry name" value="UNC-50"/>
</dbReference>
<feature type="transmembrane region" description="Helical" evidence="6">
    <location>
        <begin position="161"/>
        <end position="181"/>
    </location>
</feature>
<name>A0A1C7N941_9FUNG</name>
<reference evidence="7 8" key="1">
    <citation type="submission" date="2016-03" db="EMBL/GenBank/DDBJ databases">
        <title>Choanephora cucurbitarum.</title>
        <authorList>
            <person name="Min B."/>
            <person name="Park H."/>
            <person name="Park J.-H."/>
            <person name="Shin H.-D."/>
            <person name="Choi I.-G."/>
        </authorList>
    </citation>
    <scope>NUCLEOTIDE SEQUENCE [LARGE SCALE GENOMIC DNA]</scope>
    <source>
        <strain evidence="7 8">KUS-F28377</strain>
    </source>
</reference>
<comment type="subcellular location">
    <subcellularLocation>
        <location evidence="1">Membrane</location>
        <topology evidence="1">Multi-pass membrane protein</topology>
    </subcellularLocation>
</comment>
<feature type="transmembrane region" description="Helical" evidence="6">
    <location>
        <begin position="193"/>
        <end position="212"/>
    </location>
</feature>
<dbReference type="FunCoup" id="A0A1C7N941">
    <property type="interactions" value="419"/>
</dbReference>
<dbReference type="AlphaFoldDB" id="A0A1C7N941"/>
<dbReference type="GO" id="GO:0000139">
    <property type="term" value="C:Golgi membrane"/>
    <property type="evidence" value="ECO:0007669"/>
    <property type="project" value="TreeGrafter"/>
</dbReference>
<dbReference type="InParanoid" id="A0A1C7N941"/>
<evidence type="ECO:0000256" key="6">
    <source>
        <dbReference type="SAM" id="Phobius"/>
    </source>
</evidence>
<accession>A0A1C7N941</accession>
<evidence type="ECO:0000313" key="8">
    <source>
        <dbReference type="Proteomes" id="UP000093000"/>
    </source>
</evidence>
<dbReference type="STRING" id="101091.A0A1C7N941"/>